<comment type="cofactor">
    <cofactor evidence="4">
        <name>pyridoxal 5'-phosphate</name>
        <dbReference type="ChEBI" id="CHEBI:597326"/>
    </cofactor>
</comment>
<comment type="pathway">
    <text evidence="4">Cofactor biosynthesis; NAD(+) biosynthesis; quinolinate from L-kynurenine: step 2/3.</text>
</comment>
<evidence type="ECO:0000256" key="2">
    <source>
        <dbReference type="ARBA" id="ARBA00022801"/>
    </source>
</evidence>
<name>A0A7W3IT64_9ACTN</name>
<keyword evidence="1 4" id="KW-0662">Pyridine nucleotide biosynthesis</keyword>
<dbReference type="GO" id="GO:0030170">
    <property type="term" value="F:pyridoxal phosphate binding"/>
    <property type="evidence" value="ECO:0007669"/>
    <property type="project" value="InterPro"/>
</dbReference>
<keyword evidence="7" id="KW-1185">Reference proteome</keyword>
<dbReference type="PANTHER" id="PTHR14084:SF0">
    <property type="entry name" value="KYNURENINASE"/>
    <property type="match status" value="1"/>
</dbReference>
<comment type="catalytic activity">
    <reaction evidence="4">
        <text>L-kynurenine + H2O = anthranilate + L-alanine + H(+)</text>
        <dbReference type="Rhea" id="RHEA:16813"/>
        <dbReference type="ChEBI" id="CHEBI:15377"/>
        <dbReference type="ChEBI" id="CHEBI:15378"/>
        <dbReference type="ChEBI" id="CHEBI:16567"/>
        <dbReference type="ChEBI" id="CHEBI:57959"/>
        <dbReference type="ChEBI" id="CHEBI:57972"/>
        <dbReference type="EC" id="3.7.1.3"/>
    </reaction>
</comment>
<proteinExistence type="inferred from homology"/>
<dbReference type="InterPro" id="IPR010111">
    <property type="entry name" value="Kynureninase"/>
</dbReference>
<comment type="similarity">
    <text evidence="4">Belongs to the kynureninase family.</text>
</comment>
<dbReference type="AlphaFoldDB" id="A0A7W3IT64"/>
<evidence type="ECO:0000256" key="3">
    <source>
        <dbReference type="ARBA" id="ARBA00022898"/>
    </source>
</evidence>
<reference evidence="6 7" key="1">
    <citation type="submission" date="2020-07" db="EMBL/GenBank/DDBJ databases">
        <title>Sequencing the genomes of 1000 actinobacteria strains.</title>
        <authorList>
            <person name="Klenk H.-P."/>
        </authorList>
    </citation>
    <scope>NUCLEOTIDE SEQUENCE [LARGE SCALE GENOMIC DNA]</scope>
    <source>
        <strain evidence="6 7">DSM 100723</strain>
    </source>
</reference>
<dbReference type="InterPro" id="IPR000653">
    <property type="entry name" value="DegT/StrS_aminotransferase"/>
</dbReference>
<comment type="pathway">
    <text evidence="4">Amino-acid degradation; L-kynurenine degradation; L-alanine and anthranilate from L-kynurenine: step 1/1.</text>
</comment>
<evidence type="ECO:0000256" key="4">
    <source>
        <dbReference type="PIRNR" id="PIRNR038800"/>
    </source>
</evidence>
<dbReference type="GO" id="GO:0005737">
    <property type="term" value="C:cytoplasm"/>
    <property type="evidence" value="ECO:0007669"/>
    <property type="project" value="InterPro"/>
</dbReference>
<comment type="caution">
    <text evidence="6">The sequence shown here is derived from an EMBL/GenBank/DDBJ whole genome shotgun (WGS) entry which is preliminary data.</text>
</comment>
<evidence type="ECO:0000256" key="5">
    <source>
        <dbReference type="RuleBase" id="RU004508"/>
    </source>
</evidence>
<dbReference type="GO" id="GO:0097053">
    <property type="term" value="P:L-kynurenine catabolic process"/>
    <property type="evidence" value="ECO:0007669"/>
    <property type="project" value="UniProtKB-UniPathway"/>
</dbReference>
<dbReference type="GO" id="GO:0043420">
    <property type="term" value="P:anthranilate metabolic process"/>
    <property type="evidence" value="ECO:0007669"/>
    <property type="project" value="TreeGrafter"/>
</dbReference>
<dbReference type="EC" id="3.7.1.3" evidence="4"/>
<comment type="catalytic activity">
    <reaction evidence="4">
        <text>3-hydroxy-L-kynurenine + H2O = 3-hydroxyanthranilate + L-alanine + H(+)</text>
        <dbReference type="Rhea" id="RHEA:25143"/>
        <dbReference type="ChEBI" id="CHEBI:15377"/>
        <dbReference type="ChEBI" id="CHEBI:15378"/>
        <dbReference type="ChEBI" id="CHEBI:36559"/>
        <dbReference type="ChEBI" id="CHEBI:57972"/>
        <dbReference type="ChEBI" id="CHEBI:58125"/>
        <dbReference type="EC" id="3.7.1.3"/>
    </reaction>
</comment>
<dbReference type="Pfam" id="PF01041">
    <property type="entry name" value="DegT_DnrJ_EryC1"/>
    <property type="match status" value="1"/>
</dbReference>
<dbReference type="Gene3D" id="3.40.640.10">
    <property type="entry name" value="Type I PLP-dependent aspartate aminotransferase-like (Major domain)"/>
    <property type="match status" value="1"/>
</dbReference>
<comment type="similarity">
    <text evidence="5">Belongs to the DegT/DnrJ/EryC1 family.</text>
</comment>
<dbReference type="GO" id="GO:0009435">
    <property type="term" value="P:NAD+ biosynthetic process"/>
    <property type="evidence" value="ECO:0007669"/>
    <property type="project" value="UniProtKB-UniPathway"/>
</dbReference>
<dbReference type="UniPathway" id="UPA00253">
    <property type="reaction ID" value="UER00329"/>
</dbReference>
<dbReference type="Proteomes" id="UP000523079">
    <property type="component" value="Unassembled WGS sequence"/>
</dbReference>
<dbReference type="InterPro" id="IPR015421">
    <property type="entry name" value="PyrdxlP-dep_Trfase_major"/>
</dbReference>
<accession>A0A7W3IT64</accession>
<dbReference type="PANTHER" id="PTHR14084">
    <property type="entry name" value="KYNURENINASE"/>
    <property type="match status" value="1"/>
</dbReference>
<dbReference type="InterPro" id="IPR015422">
    <property type="entry name" value="PyrdxlP-dep_Trfase_small"/>
</dbReference>
<gene>
    <name evidence="6" type="ORF">FHX74_002329</name>
</gene>
<evidence type="ECO:0000313" key="7">
    <source>
        <dbReference type="Proteomes" id="UP000523079"/>
    </source>
</evidence>
<dbReference type="InterPro" id="IPR015424">
    <property type="entry name" value="PyrdxlP-dep_Trfase"/>
</dbReference>
<dbReference type="PIRSF" id="PIRSF038800">
    <property type="entry name" value="KYNU"/>
    <property type="match status" value="1"/>
</dbReference>
<comment type="subunit">
    <text evidence="4">Homodimer.</text>
</comment>
<keyword evidence="2 4" id="KW-0378">Hydrolase</keyword>
<dbReference type="Gene3D" id="3.90.1150.10">
    <property type="entry name" value="Aspartate Aminotransferase, domain 1"/>
    <property type="match status" value="1"/>
</dbReference>
<sequence>MTDFAATAADLDAADPLGHWPGRFVPAGDDLVAYLDGNSLGRPPRDLPAALDAFVRGPWADRLIRGWSEGDEPWMDWPLLVGDELAAAALGAAAGQTIIADSTSVLIYKLARAALSLSGPERDEIVLDAHNFPTDRYLLEGIAAETGRVLRWIETDPELGVTPELVAEVVGERTALVLASHVAYRSGYLAEAAAITAVAHDAGAPVLWDCSHSVGSVPIMLDAWEVDFAVGCGYKYLNGGPGAPAFGYVAARHHDHARQPLQGWMGHAEPFVMGPGYRPAAGIRGFVTGTPPILAMVPLRLGIGDVAEAGIEAVRTKSLALTDFALSMIDELLVPRGVRLGSPRDHDHRGGHLTISRTGFEELTPRLWARGVIPDFRRPDGIRLGLSPLTTRFAEVARAIEVVVEELDRV</sequence>
<dbReference type="EMBL" id="JACGWT010000003">
    <property type="protein sequence ID" value="MBA8794710.1"/>
    <property type="molecule type" value="Genomic_DNA"/>
</dbReference>
<dbReference type="UniPathway" id="UPA00334">
    <property type="reaction ID" value="UER00455"/>
</dbReference>
<dbReference type="SUPFAM" id="SSF53383">
    <property type="entry name" value="PLP-dependent transferases"/>
    <property type="match status" value="1"/>
</dbReference>
<dbReference type="Pfam" id="PF22580">
    <property type="entry name" value="KYNU_C"/>
    <property type="match status" value="1"/>
</dbReference>
<evidence type="ECO:0000256" key="1">
    <source>
        <dbReference type="ARBA" id="ARBA00022642"/>
    </source>
</evidence>
<dbReference type="RefSeq" id="WP_182560253.1">
    <property type="nucleotide sequence ID" value="NZ_JACGWT010000003.1"/>
</dbReference>
<organism evidence="6 7">
    <name type="scientific">Microlunatus kandeliicorticis</name>
    <dbReference type="NCBI Taxonomy" id="1759536"/>
    <lineage>
        <taxon>Bacteria</taxon>
        <taxon>Bacillati</taxon>
        <taxon>Actinomycetota</taxon>
        <taxon>Actinomycetes</taxon>
        <taxon>Propionibacteriales</taxon>
        <taxon>Propionibacteriaceae</taxon>
        <taxon>Microlunatus</taxon>
    </lineage>
</organism>
<dbReference type="GO" id="GO:0030429">
    <property type="term" value="F:kynureninase activity"/>
    <property type="evidence" value="ECO:0007669"/>
    <property type="project" value="UniProtKB-EC"/>
</dbReference>
<keyword evidence="3 4" id="KW-0663">Pyridoxal phosphate</keyword>
<protein>
    <recommendedName>
        <fullName evidence="4">Kynureninase</fullName>
        <ecNumber evidence="4">3.7.1.3</ecNumber>
    </recommendedName>
</protein>
<evidence type="ECO:0000313" key="6">
    <source>
        <dbReference type="EMBL" id="MBA8794710.1"/>
    </source>
</evidence>
<dbReference type="GO" id="GO:0019441">
    <property type="term" value="P:L-tryptophan catabolic process to kynurenine"/>
    <property type="evidence" value="ECO:0007669"/>
    <property type="project" value="TreeGrafter"/>
</dbReference>
<comment type="function">
    <text evidence="4">Catalyzes the cleavage of L-kynurenine (L-Kyn) and L-3-hydroxykynurenine (L-3OHKyn) into anthranilic acid (AA) and 3-hydroxyanthranilic acid (3-OHAA), respectively.</text>
</comment>